<reference evidence="6" key="1">
    <citation type="submission" date="2006-10" db="EMBL/GenBank/DDBJ databases">
        <authorList>
            <person name="Amadeo P."/>
            <person name="Zhao Q."/>
            <person name="Wortman J."/>
            <person name="Fraser-Liggett C."/>
            <person name="Carlton J."/>
        </authorList>
    </citation>
    <scope>NUCLEOTIDE SEQUENCE</scope>
    <source>
        <strain evidence="6">G3</strain>
    </source>
</reference>
<dbReference type="Proteomes" id="UP000001542">
    <property type="component" value="Unassembled WGS sequence"/>
</dbReference>
<dbReference type="GO" id="GO:0003677">
    <property type="term" value="F:DNA binding"/>
    <property type="evidence" value="ECO:0007669"/>
    <property type="project" value="InterPro"/>
</dbReference>
<dbReference type="SMR" id="A2DEM1"/>
<evidence type="ECO:0000256" key="5">
    <source>
        <dbReference type="ARBA" id="ARBA00025770"/>
    </source>
</evidence>
<dbReference type="GO" id="GO:0005665">
    <property type="term" value="C:RNA polymerase II, core complex"/>
    <property type="evidence" value="ECO:0000318"/>
    <property type="project" value="GO_Central"/>
</dbReference>
<dbReference type="KEGG" id="tva:5466696"/>
<dbReference type="GO" id="GO:0008270">
    <property type="term" value="F:zinc ion binding"/>
    <property type="evidence" value="ECO:0007669"/>
    <property type="project" value="InterPro"/>
</dbReference>
<dbReference type="VEuPathDB" id="TrichDB:TVAGG3_0577630"/>
<protein>
    <submittedName>
        <fullName evidence="6">Uncharacterized protein</fullName>
    </submittedName>
</protein>
<dbReference type="Pfam" id="PF03604">
    <property type="entry name" value="Zn_ribbon_RPAB4"/>
    <property type="match status" value="1"/>
</dbReference>
<evidence type="ECO:0000256" key="4">
    <source>
        <dbReference type="ARBA" id="ARBA00023242"/>
    </source>
</evidence>
<dbReference type="InterPro" id="IPR006591">
    <property type="entry name" value="RNAP_P/RPABC4"/>
</dbReference>
<name>A2DEM1_TRIV3</name>
<dbReference type="FunFam" id="2.20.28.30:FF:000006">
    <property type="entry name" value="DNA-directed RNA polymerasese, putative"/>
    <property type="match status" value="1"/>
</dbReference>
<gene>
    <name evidence="6" type="ORF">TVAG_283180</name>
</gene>
<dbReference type="SUPFAM" id="SSF63393">
    <property type="entry name" value="RNA polymerase subunits"/>
    <property type="match status" value="1"/>
</dbReference>
<evidence type="ECO:0000256" key="2">
    <source>
        <dbReference type="ARBA" id="ARBA00022723"/>
    </source>
</evidence>
<dbReference type="VEuPathDB" id="TrichDB:TVAG_283180"/>
<evidence type="ECO:0000313" key="7">
    <source>
        <dbReference type="Proteomes" id="UP000001542"/>
    </source>
</evidence>
<dbReference type="GO" id="GO:0005666">
    <property type="term" value="C:RNA polymerase III complex"/>
    <property type="evidence" value="ECO:0000318"/>
    <property type="project" value="GO_Central"/>
</dbReference>
<comment type="subcellular location">
    <subcellularLocation>
        <location evidence="1">Nucleus</location>
    </subcellularLocation>
</comment>
<dbReference type="EMBL" id="DS113192">
    <property type="protein sequence ID" value="EAY21148.1"/>
    <property type="molecule type" value="Genomic_DNA"/>
</dbReference>
<keyword evidence="4" id="KW-0539">Nucleus</keyword>
<evidence type="ECO:0000256" key="3">
    <source>
        <dbReference type="ARBA" id="ARBA00022833"/>
    </source>
</evidence>
<accession>A2DEM1</accession>
<dbReference type="GO" id="GO:0005736">
    <property type="term" value="C:RNA polymerase I complex"/>
    <property type="evidence" value="ECO:0000318"/>
    <property type="project" value="GO_Central"/>
</dbReference>
<dbReference type="InParanoid" id="A2DEM1"/>
<dbReference type="Gene3D" id="2.20.28.30">
    <property type="entry name" value="RNA polymerase ii, chain L"/>
    <property type="match status" value="1"/>
</dbReference>
<evidence type="ECO:0000313" key="6">
    <source>
        <dbReference type="EMBL" id="EAY21148.1"/>
    </source>
</evidence>
<dbReference type="PANTHER" id="PTHR12056">
    <property type="entry name" value="DNA-DIRECTED RNA POLYMERASES I, II, AND III"/>
    <property type="match status" value="1"/>
</dbReference>
<dbReference type="GO" id="GO:0006351">
    <property type="term" value="P:DNA-templated transcription"/>
    <property type="evidence" value="ECO:0007669"/>
    <property type="project" value="InterPro"/>
</dbReference>
<comment type="similarity">
    <text evidence="5">Belongs to the archaeal Rpo12/eukaryotic RPC10 RNA polymerase subunit family.</text>
</comment>
<evidence type="ECO:0000256" key="1">
    <source>
        <dbReference type="ARBA" id="ARBA00004123"/>
    </source>
</evidence>
<dbReference type="PANTHER" id="PTHR12056:SF2">
    <property type="entry name" value="GEO11084P1"/>
    <property type="match status" value="1"/>
</dbReference>
<dbReference type="AlphaFoldDB" id="A2DEM1"/>
<proteinExistence type="inferred from homology"/>
<keyword evidence="7" id="KW-1185">Reference proteome</keyword>
<dbReference type="InterPro" id="IPR029040">
    <property type="entry name" value="RPABC4/Spt4"/>
</dbReference>
<dbReference type="SMART" id="SM00659">
    <property type="entry name" value="RPOLCX"/>
    <property type="match status" value="1"/>
</dbReference>
<organism evidence="6 7">
    <name type="scientific">Trichomonas vaginalis (strain ATCC PRA-98 / G3)</name>
    <dbReference type="NCBI Taxonomy" id="412133"/>
    <lineage>
        <taxon>Eukaryota</taxon>
        <taxon>Metamonada</taxon>
        <taxon>Parabasalia</taxon>
        <taxon>Trichomonadida</taxon>
        <taxon>Trichomonadidae</taxon>
        <taxon>Trichomonas</taxon>
    </lineage>
</organism>
<reference evidence="6" key="2">
    <citation type="journal article" date="2007" name="Science">
        <title>Draft genome sequence of the sexually transmitted pathogen Trichomonas vaginalis.</title>
        <authorList>
            <person name="Carlton J.M."/>
            <person name="Hirt R.P."/>
            <person name="Silva J.C."/>
            <person name="Delcher A.L."/>
            <person name="Schatz M."/>
            <person name="Zhao Q."/>
            <person name="Wortman J.R."/>
            <person name="Bidwell S.L."/>
            <person name="Alsmark U.C.M."/>
            <person name="Besteiro S."/>
            <person name="Sicheritz-Ponten T."/>
            <person name="Noel C.J."/>
            <person name="Dacks J.B."/>
            <person name="Foster P.G."/>
            <person name="Simillion C."/>
            <person name="Van de Peer Y."/>
            <person name="Miranda-Saavedra D."/>
            <person name="Barton G.J."/>
            <person name="Westrop G.D."/>
            <person name="Mueller S."/>
            <person name="Dessi D."/>
            <person name="Fiori P.L."/>
            <person name="Ren Q."/>
            <person name="Paulsen I."/>
            <person name="Zhang H."/>
            <person name="Bastida-Corcuera F.D."/>
            <person name="Simoes-Barbosa A."/>
            <person name="Brown M.T."/>
            <person name="Hayes R.D."/>
            <person name="Mukherjee M."/>
            <person name="Okumura C.Y."/>
            <person name="Schneider R."/>
            <person name="Smith A.J."/>
            <person name="Vanacova S."/>
            <person name="Villalvazo M."/>
            <person name="Haas B.J."/>
            <person name="Pertea M."/>
            <person name="Feldblyum T.V."/>
            <person name="Utterback T.R."/>
            <person name="Shu C.L."/>
            <person name="Osoegawa K."/>
            <person name="de Jong P.J."/>
            <person name="Hrdy I."/>
            <person name="Horvathova L."/>
            <person name="Zubacova Z."/>
            <person name="Dolezal P."/>
            <person name="Malik S.B."/>
            <person name="Logsdon J.M. Jr."/>
            <person name="Henze K."/>
            <person name="Gupta A."/>
            <person name="Wang C.C."/>
            <person name="Dunne R.L."/>
            <person name="Upcroft J.A."/>
            <person name="Upcroft P."/>
            <person name="White O."/>
            <person name="Salzberg S.L."/>
            <person name="Tang P."/>
            <person name="Chiu C.-H."/>
            <person name="Lee Y.-S."/>
            <person name="Embley T.M."/>
            <person name="Coombs G.H."/>
            <person name="Mottram J.C."/>
            <person name="Tachezy J."/>
            <person name="Fraser-Liggett C.M."/>
            <person name="Johnson P.J."/>
        </authorList>
    </citation>
    <scope>NUCLEOTIDE SEQUENCE [LARGE SCALE GENOMIC DNA]</scope>
    <source>
        <strain evidence="6">G3</strain>
    </source>
</reference>
<sequence length="58" mass="6364">MSSRETSEPTSEYICVDCGATVNIPNGTKDSNLIKCKMCSCNLLVKKRPERSIQVDAV</sequence>
<dbReference type="RefSeq" id="XP_001582134.1">
    <property type="nucleotide sequence ID" value="XM_001582084.1"/>
</dbReference>
<dbReference type="GO" id="GO:0003899">
    <property type="term" value="F:DNA-directed RNA polymerase activity"/>
    <property type="evidence" value="ECO:0007669"/>
    <property type="project" value="InterPro"/>
</dbReference>
<keyword evidence="3" id="KW-0862">Zinc</keyword>
<dbReference type="STRING" id="5722.A2DEM1"/>
<dbReference type="InterPro" id="IPR039747">
    <property type="entry name" value="RPABC4"/>
</dbReference>
<keyword evidence="2" id="KW-0479">Metal-binding</keyword>